<evidence type="ECO:0000313" key="3">
    <source>
        <dbReference type="Proteomes" id="UP001212821"/>
    </source>
</evidence>
<proteinExistence type="predicted"/>
<dbReference type="Gene3D" id="2.60.120.200">
    <property type="match status" value="1"/>
</dbReference>
<protein>
    <submittedName>
        <fullName evidence="2">Beta-glucanase</fullName>
    </submittedName>
</protein>
<organism evidence="2 3">
    <name type="scientific">Kitasatospora cathayae</name>
    <dbReference type="NCBI Taxonomy" id="3004092"/>
    <lineage>
        <taxon>Bacteria</taxon>
        <taxon>Bacillati</taxon>
        <taxon>Actinomycetota</taxon>
        <taxon>Actinomycetes</taxon>
        <taxon>Kitasatosporales</taxon>
        <taxon>Streptomycetaceae</taxon>
        <taxon>Kitasatospora</taxon>
    </lineage>
</organism>
<dbReference type="InterPro" id="IPR013320">
    <property type="entry name" value="ConA-like_dom_sf"/>
</dbReference>
<evidence type="ECO:0000313" key="2">
    <source>
        <dbReference type="EMBL" id="WBP89125.1"/>
    </source>
</evidence>
<sequence>MAIRLLPALAMAVTTVLTSAAVPTAAVTAAARSNDTTVLLDRFTSLDLGPGRPWGWQSAAYAKCTENPDSWKLDRLTRDALSTADGHLTVTAQHRADGKWETGLLTTGDSCDSGGSGFQLRTGDLVVVHVRMPAAGTGAWPCLWTWRDGGNELDLFEWYADHPDRIEFVNHVRSSSTLYSGPDIGPGQWVYVAVRLGADDDTWYVGPSRDRLTPVWSDGTGVGPGFSAYLVLSLSIGDGTFHLPPSGTDPVSMEVDLLSVERPGP</sequence>
<feature type="chain" id="PRO_5047312970" evidence="1">
    <location>
        <begin position="21"/>
        <end position="265"/>
    </location>
</feature>
<dbReference type="EMBL" id="CP115450">
    <property type="protein sequence ID" value="WBP89125.1"/>
    <property type="molecule type" value="Genomic_DNA"/>
</dbReference>
<dbReference type="Proteomes" id="UP001212821">
    <property type="component" value="Chromosome"/>
</dbReference>
<keyword evidence="3" id="KW-1185">Reference proteome</keyword>
<dbReference type="RefSeq" id="WP_270147270.1">
    <property type="nucleotide sequence ID" value="NZ_CP115450.1"/>
</dbReference>
<name>A0ABY7Q8V3_9ACTN</name>
<keyword evidence="1" id="KW-0732">Signal</keyword>
<reference evidence="3" key="1">
    <citation type="submission" date="2022-12" db="EMBL/GenBank/DDBJ databases">
        <authorList>
            <person name="Mo P."/>
        </authorList>
    </citation>
    <scope>NUCLEOTIDE SEQUENCE [LARGE SCALE GENOMIC DNA]</scope>
    <source>
        <strain evidence="3">HUAS 3-15</strain>
    </source>
</reference>
<gene>
    <name evidence="2" type="ORF">O1G21_26985</name>
</gene>
<dbReference type="SUPFAM" id="SSF49899">
    <property type="entry name" value="Concanavalin A-like lectins/glucanases"/>
    <property type="match status" value="1"/>
</dbReference>
<evidence type="ECO:0000256" key="1">
    <source>
        <dbReference type="SAM" id="SignalP"/>
    </source>
</evidence>
<accession>A0ABY7Q8V3</accession>
<feature type="signal peptide" evidence="1">
    <location>
        <begin position="1"/>
        <end position="20"/>
    </location>
</feature>